<evidence type="ECO:0000256" key="1">
    <source>
        <dbReference type="SAM" id="SignalP"/>
    </source>
</evidence>
<sequence length="373" mass="43646">MNKIIYTLVATFALLALLSCNTDKLDNQTYMILDSVEYVQEFPKEFVLQNKKDTGIDIVGVWDFVIQDSIMILSTRKNNGNWKIFSLPELHHLGDFLNIGDGPLELSSSPSVSDKMKLTKENGTLQAYIYDFEYGKLLKLDVYKSIQHKELFISLINDSLPQYLFDFIVIDSNTYFCKEIGDMETQQLRYINNEGNRTMNYTMEKLNLSSVTSGMNYNILSTMTKLSEQHKIIVEMHFGLNYINLYSLDGLFEKTICLEGKLDNIRLIENLVWDERIFRFSDIRVYDEFFGVLYINEEEQIYQKSRKKLPSILLFDWNGKPIVKLKLPNFISSFDIDFIQNELYTFDIQSDQFFKFDLSDILTELKSNKTRSN</sequence>
<dbReference type="RefSeq" id="WP_019596444.1">
    <property type="nucleotide sequence ID" value="NZ_FNQC01000002.1"/>
</dbReference>
<dbReference type="PROSITE" id="PS51257">
    <property type="entry name" value="PROKAR_LIPOPROTEIN"/>
    <property type="match status" value="1"/>
</dbReference>
<dbReference type="EMBL" id="FNQC01000002">
    <property type="protein sequence ID" value="SDY63883.1"/>
    <property type="molecule type" value="Genomic_DNA"/>
</dbReference>
<gene>
    <name evidence="2" type="ORF">SAMN05444412_10267</name>
</gene>
<keyword evidence="1" id="KW-0732">Signal</keyword>
<organism evidence="2 3">
    <name type="scientific">Rhodonellum ikkaensis</name>
    <dbReference type="NCBI Taxonomy" id="336829"/>
    <lineage>
        <taxon>Bacteria</taxon>
        <taxon>Pseudomonadati</taxon>
        <taxon>Bacteroidota</taxon>
        <taxon>Cytophagia</taxon>
        <taxon>Cytophagales</taxon>
        <taxon>Cytophagaceae</taxon>
        <taxon>Rhodonellum</taxon>
    </lineage>
</organism>
<proteinExistence type="predicted"/>
<keyword evidence="3" id="KW-1185">Reference proteome</keyword>
<dbReference type="Proteomes" id="UP000199663">
    <property type="component" value="Unassembled WGS sequence"/>
</dbReference>
<feature type="signal peptide" evidence="1">
    <location>
        <begin position="1"/>
        <end position="21"/>
    </location>
</feature>
<dbReference type="Pfam" id="PF15869">
    <property type="entry name" value="TolB_like"/>
    <property type="match status" value="1"/>
</dbReference>
<protein>
    <submittedName>
        <fullName evidence="2">TolB-like 6-blade propeller-like</fullName>
    </submittedName>
</protein>
<evidence type="ECO:0000313" key="3">
    <source>
        <dbReference type="Proteomes" id="UP000199663"/>
    </source>
</evidence>
<accession>A0A1H3LHK2</accession>
<reference evidence="2 3" key="1">
    <citation type="submission" date="2016-10" db="EMBL/GenBank/DDBJ databases">
        <authorList>
            <person name="Varghese N."/>
            <person name="Submissions S."/>
        </authorList>
    </citation>
    <scope>NUCLEOTIDE SEQUENCE [LARGE SCALE GENOMIC DNA]</scope>
    <source>
        <strain evidence="2 3">DSM 17997</strain>
    </source>
</reference>
<evidence type="ECO:0000313" key="2">
    <source>
        <dbReference type="EMBL" id="SDY63883.1"/>
    </source>
</evidence>
<comment type="caution">
    <text evidence="2">The sequence shown here is derived from an EMBL/GenBank/DDBJ whole genome shotgun (WGS) entry which is preliminary data.</text>
</comment>
<feature type="chain" id="PRO_5046529216" evidence="1">
    <location>
        <begin position="22"/>
        <end position="373"/>
    </location>
</feature>
<name>A0A1H3LHK2_9BACT</name>